<dbReference type="EMBL" id="JBBPHU010000009">
    <property type="protein sequence ID" value="KAK7513646.1"/>
    <property type="molecule type" value="Genomic_DNA"/>
</dbReference>
<proteinExistence type="predicted"/>
<sequence>MGRESPSENSTMSFSSILTNASYPNTFLRPLQPNWETRNISADEVFPKFGYSMRKEKVDNMVTVCGVTVEYVDVQVECSRLTTAGELDGVSKALRRTHDPPATPLITATTFFPWVEAGLDELTSLLASGHVVQAGPFELYPYDLTQGFWSTIGDTPSYKDVPLSIFQSRLALLLNTYWHMSLNTSTYLGTDGVTPSAENNTES</sequence>
<gene>
    <name evidence="1" type="ORF">IWZ03DRAFT_237587</name>
</gene>
<organism evidence="1 2">
    <name type="scientific">Phyllosticta citriasiana</name>
    <dbReference type="NCBI Taxonomy" id="595635"/>
    <lineage>
        <taxon>Eukaryota</taxon>
        <taxon>Fungi</taxon>
        <taxon>Dikarya</taxon>
        <taxon>Ascomycota</taxon>
        <taxon>Pezizomycotina</taxon>
        <taxon>Dothideomycetes</taxon>
        <taxon>Dothideomycetes incertae sedis</taxon>
        <taxon>Botryosphaeriales</taxon>
        <taxon>Phyllostictaceae</taxon>
        <taxon>Phyllosticta</taxon>
    </lineage>
</organism>
<accession>A0ABR1KGR1</accession>
<dbReference type="Proteomes" id="UP001363622">
    <property type="component" value="Unassembled WGS sequence"/>
</dbReference>
<keyword evidence="2" id="KW-1185">Reference proteome</keyword>
<evidence type="ECO:0000313" key="1">
    <source>
        <dbReference type="EMBL" id="KAK7513646.1"/>
    </source>
</evidence>
<reference evidence="1 2" key="1">
    <citation type="submission" date="2024-04" db="EMBL/GenBank/DDBJ databases">
        <title>Phyllosticta paracitricarpa is synonymous to the EU quarantine fungus P. citricarpa based on phylogenomic analyses.</title>
        <authorList>
            <consortium name="Lawrence Berkeley National Laboratory"/>
            <person name="Van Ingen-Buijs V.A."/>
            <person name="Van Westerhoven A.C."/>
            <person name="Haridas S."/>
            <person name="Skiadas P."/>
            <person name="Martin F."/>
            <person name="Groenewald J.Z."/>
            <person name="Crous P.W."/>
            <person name="Seidl M.F."/>
        </authorList>
    </citation>
    <scope>NUCLEOTIDE SEQUENCE [LARGE SCALE GENOMIC DNA]</scope>
    <source>
        <strain evidence="1 2">CBS 123371</strain>
    </source>
</reference>
<name>A0ABR1KGR1_9PEZI</name>
<evidence type="ECO:0000313" key="2">
    <source>
        <dbReference type="Proteomes" id="UP001363622"/>
    </source>
</evidence>
<protein>
    <submittedName>
        <fullName evidence="1">Uncharacterized protein</fullName>
    </submittedName>
</protein>
<comment type="caution">
    <text evidence="1">The sequence shown here is derived from an EMBL/GenBank/DDBJ whole genome shotgun (WGS) entry which is preliminary data.</text>
</comment>